<feature type="compositionally biased region" description="Basic residues" evidence="6">
    <location>
        <begin position="30"/>
        <end position="41"/>
    </location>
</feature>
<evidence type="ECO:0000256" key="5">
    <source>
        <dbReference type="ARBA" id="ARBA00041214"/>
    </source>
</evidence>
<dbReference type="WBParaSite" id="ACRNAN_scaffold3324.g14024.t1">
    <property type="protein sequence ID" value="ACRNAN_scaffold3324.g14024.t1"/>
    <property type="gene ID" value="ACRNAN_scaffold3324.g14024"/>
</dbReference>
<dbReference type="GO" id="GO:0003723">
    <property type="term" value="F:RNA binding"/>
    <property type="evidence" value="ECO:0007669"/>
    <property type="project" value="TreeGrafter"/>
</dbReference>
<reference evidence="8" key="1">
    <citation type="submission" date="2022-11" db="UniProtKB">
        <authorList>
            <consortium name="WormBaseParasite"/>
        </authorList>
    </citation>
    <scope>IDENTIFICATION</scope>
</reference>
<accession>A0A914DQK8</accession>
<dbReference type="Gene3D" id="3.30.1360.210">
    <property type="match status" value="1"/>
</dbReference>
<dbReference type="GO" id="GO:1990904">
    <property type="term" value="C:ribonucleoprotein complex"/>
    <property type="evidence" value="ECO:0007669"/>
    <property type="project" value="UniProtKB-KW"/>
</dbReference>
<keyword evidence="7" id="KW-1185">Reference proteome</keyword>
<dbReference type="InterPro" id="IPR038526">
    <property type="entry name" value="Ribosomal_eL22_sf"/>
</dbReference>
<evidence type="ECO:0000313" key="8">
    <source>
        <dbReference type="WBParaSite" id="ACRNAN_scaffold3324.g14024.t1"/>
    </source>
</evidence>
<evidence type="ECO:0000313" key="7">
    <source>
        <dbReference type="Proteomes" id="UP000887540"/>
    </source>
</evidence>
<proteinExistence type="inferred from homology"/>
<dbReference type="PANTHER" id="PTHR10064">
    <property type="entry name" value="60S RIBOSOMAL PROTEIN L22"/>
    <property type="match status" value="1"/>
</dbReference>
<dbReference type="GO" id="GO:0005737">
    <property type="term" value="C:cytoplasm"/>
    <property type="evidence" value="ECO:0007669"/>
    <property type="project" value="UniProtKB-ARBA"/>
</dbReference>
<keyword evidence="3" id="KW-0687">Ribonucleoprotein</keyword>
<name>A0A914DQK8_9BILA</name>
<keyword evidence="2" id="KW-0689">Ribosomal protein</keyword>
<sequence length="155" mass="17508">MVTDTKSVATTKKAAAVKKPKPKTASTKPKLARKPGAGKKKKQVLKFHIECKNPVEDGILKTQNFMEFLRDNIKVQGKKGQLDLAGLKAEASKTKVTITSDSAFSKRYLKYLTKKYLKKHSLRDWLRVVASSKDTYELRYFQINQEDEEGSEAEA</sequence>
<protein>
    <recommendedName>
        <fullName evidence="4">Large ribosomal subunit protein eL22</fullName>
    </recommendedName>
    <alternativeName>
        <fullName evidence="5">60S ribosomal protein L22</fullName>
    </alternativeName>
</protein>
<comment type="similarity">
    <text evidence="1">Belongs to the eukaryotic ribosomal protein eL22 family.</text>
</comment>
<dbReference type="PANTHER" id="PTHR10064:SF0">
    <property type="entry name" value="FI24544P1-RELATED"/>
    <property type="match status" value="1"/>
</dbReference>
<evidence type="ECO:0000256" key="6">
    <source>
        <dbReference type="SAM" id="MobiDB-lite"/>
    </source>
</evidence>
<dbReference type="GO" id="GO:0002181">
    <property type="term" value="P:cytoplasmic translation"/>
    <property type="evidence" value="ECO:0007669"/>
    <property type="project" value="TreeGrafter"/>
</dbReference>
<organism evidence="7 8">
    <name type="scientific">Acrobeloides nanus</name>
    <dbReference type="NCBI Taxonomy" id="290746"/>
    <lineage>
        <taxon>Eukaryota</taxon>
        <taxon>Metazoa</taxon>
        <taxon>Ecdysozoa</taxon>
        <taxon>Nematoda</taxon>
        <taxon>Chromadorea</taxon>
        <taxon>Rhabditida</taxon>
        <taxon>Tylenchina</taxon>
        <taxon>Cephalobomorpha</taxon>
        <taxon>Cephaloboidea</taxon>
        <taxon>Cephalobidae</taxon>
        <taxon>Acrobeloides</taxon>
    </lineage>
</organism>
<dbReference type="Pfam" id="PF01776">
    <property type="entry name" value="Ribosomal_L22e"/>
    <property type="match status" value="1"/>
</dbReference>
<dbReference type="Proteomes" id="UP000887540">
    <property type="component" value="Unplaced"/>
</dbReference>
<evidence type="ECO:0000256" key="2">
    <source>
        <dbReference type="ARBA" id="ARBA00022980"/>
    </source>
</evidence>
<evidence type="ECO:0000256" key="4">
    <source>
        <dbReference type="ARBA" id="ARBA00040613"/>
    </source>
</evidence>
<feature type="compositionally biased region" description="Low complexity" evidence="6">
    <location>
        <begin position="1"/>
        <end position="14"/>
    </location>
</feature>
<evidence type="ECO:0000256" key="3">
    <source>
        <dbReference type="ARBA" id="ARBA00023274"/>
    </source>
</evidence>
<evidence type="ECO:0000256" key="1">
    <source>
        <dbReference type="ARBA" id="ARBA00007817"/>
    </source>
</evidence>
<dbReference type="AlphaFoldDB" id="A0A914DQK8"/>
<dbReference type="FunFam" id="3.30.1360.210:FF:000001">
    <property type="entry name" value="60S ribosomal protein L22 1"/>
    <property type="match status" value="1"/>
</dbReference>
<dbReference type="GO" id="GO:0003735">
    <property type="term" value="F:structural constituent of ribosome"/>
    <property type="evidence" value="ECO:0007669"/>
    <property type="project" value="InterPro"/>
</dbReference>
<dbReference type="InterPro" id="IPR002671">
    <property type="entry name" value="Ribosomal_eL22"/>
</dbReference>
<dbReference type="GO" id="GO:0005840">
    <property type="term" value="C:ribosome"/>
    <property type="evidence" value="ECO:0007669"/>
    <property type="project" value="UniProtKB-KW"/>
</dbReference>
<feature type="region of interest" description="Disordered" evidence="6">
    <location>
        <begin position="1"/>
        <end position="41"/>
    </location>
</feature>